<evidence type="ECO:0000313" key="2">
    <source>
        <dbReference type="EMBL" id="GFX98665.1"/>
    </source>
</evidence>
<evidence type="ECO:0000256" key="1">
    <source>
        <dbReference type="SAM" id="MobiDB-lite"/>
    </source>
</evidence>
<protein>
    <submittedName>
        <fullName evidence="2">DDE_3 domain-containing protein</fullName>
    </submittedName>
</protein>
<sequence length="86" mass="9921">MGIPSWKYPRNLESPRASPPGFDNDTKMMAIFLSDSRRTFIWRMPGTHYHHENIIERHHLGGAGVLIWGGGLFWVLELTCVFKLEP</sequence>
<feature type="region of interest" description="Disordered" evidence="1">
    <location>
        <begin position="1"/>
        <end position="24"/>
    </location>
</feature>
<name>A0A8X6RQX7_TRICX</name>
<dbReference type="EMBL" id="BMAU01021203">
    <property type="protein sequence ID" value="GFX98665.1"/>
    <property type="molecule type" value="Genomic_DNA"/>
</dbReference>
<accession>A0A8X6RQX7</accession>
<dbReference type="Proteomes" id="UP000887159">
    <property type="component" value="Unassembled WGS sequence"/>
</dbReference>
<comment type="caution">
    <text evidence="2">The sequence shown here is derived from an EMBL/GenBank/DDBJ whole genome shotgun (WGS) entry which is preliminary data.</text>
</comment>
<gene>
    <name evidence="2" type="primary">AVEN_215470_1</name>
    <name evidence="2" type="ORF">TNCV_1502431</name>
</gene>
<evidence type="ECO:0000313" key="3">
    <source>
        <dbReference type="Proteomes" id="UP000887159"/>
    </source>
</evidence>
<organism evidence="2 3">
    <name type="scientific">Trichonephila clavipes</name>
    <name type="common">Golden silk orbweaver</name>
    <name type="synonym">Nephila clavipes</name>
    <dbReference type="NCBI Taxonomy" id="2585209"/>
    <lineage>
        <taxon>Eukaryota</taxon>
        <taxon>Metazoa</taxon>
        <taxon>Ecdysozoa</taxon>
        <taxon>Arthropoda</taxon>
        <taxon>Chelicerata</taxon>
        <taxon>Arachnida</taxon>
        <taxon>Araneae</taxon>
        <taxon>Araneomorphae</taxon>
        <taxon>Entelegynae</taxon>
        <taxon>Araneoidea</taxon>
        <taxon>Nephilidae</taxon>
        <taxon>Trichonephila</taxon>
    </lineage>
</organism>
<reference evidence="2" key="1">
    <citation type="submission" date="2020-08" db="EMBL/GenBank/DDBJ databases">
        <title>Multicomponent nature underlies the extraordinary mechanical properties of spider dragline silk.</title>
        <authorList>
            <person name="Kono N."/>
            <person name="Nakamura H."/>
            <person name="Mori M."/>
            <person name="Yoshida Y."/>
            <person name="Ohtoshi R."/>
            <person name="Malay A.D."/>
            <person name="Moran D.A.P."/>
            <person name="Tomita M."/>
            <person name="Numata K."/>
            <person name="Arakawa K."/>
        </authorList>
    </citation>
    <scope>NUCLEOTIDE SEQUENCE</scope>
</reference>
<proteinExistence type="predicted"/>
<dbReference type="AlphaFoldDB" id="A0A8X6RQX7"/>
<keyword evidence="3" id="KW-1185">Reference proteome</keyword>